<dbReference type="GO" id="GO:0005788">
    <property type="term" value="C:endoplasmic reticulum lumen"/>
    <property type="evidence" value="ECO:0007669"/>
    <property type="project" value="UniProtKB-SubCell"/>
</dbReference>
<dbReference type="Pfam" id="PF18401">
    <property type="entry name" value="Thioredoxin_13"/>
    <property type="match status" value="1"/>
</dbReference>
<dbReference type="GO" id="GO:0018279">
    <property type="term" value="P:protein N-linked glycosylation via asparagine"/>
    <property type="evidence" value="ECO:0007669"/>
    <property type="project" value="TreeGrafter"/>
</dbReference>
<reference evidence="12" key="1">
    <citation type="submission" date="2022-11" db="EMBL/GenBank/DDBJ databases">
        <authorList>
            <person name="Morgan W.R."/>
            <person name="Tartar A."/>
        </authorList>
    </citation>
    <scope>NUCLEOTIDE SEQUENCE</scope>
    <source>
        <strain evidence="12">ARSEF 373</strain>
    </source>
</reference>
<evidence type="ECO:0000259" key="9">
    <source>
        <dbReference type="Pfam" id="PF18401"/>
    </source>
</evidence>
<dbReference type="Pfam" id="PF18400">
    <property type="entry name" value="Thioredoxin_12"/>
    <property type="match status" value="1"/>
</dbReference>
<feature type="domain" description="Glucosyltransferase 24 catalytic" evidence="11">
    <location>
        <begin position="1321"/>
        <end position="1591"/>
    </location>
</feature>
<feature type="domain" description="UGGT thioredoxin-like" evidence="10">
    <location>
        <begin position="472"/>
        <end position="723"/>
    </location>
</feature>
<evidence type="ECO:0000256" key="3">
    <source>
        <dbReference type="ARBA" id="ARBA00022729"/>
    </source>
</evidence>
<keyword evidence="3 7" id="KW-0732">Signal</keyword>
<evidence type="ECO:0008006" key="14">
    <source>
        <dbReference type="Google" id="ProtNLM"/>
    </source>
</evidence>
<comment type="subcellular location">
    <subcellularLocation>
        <location evidence="2">Endoplasmic reticulum lumen</location>
    </subcellularLocation>
</comment>
<evidence type="ECO:0000313" key="12">
    <source>
        <dbReference type="EMBL" id="DAZ97819.1"/>
    </source>
</evidence>
<sequence>MHDNTVRRRAGAWLTAAAALLLAVVDARGIQVNLTASWPSSTHYPLLEASEYLAETGAGSFWKFVDALEADVGRIETLAKEENVDELSQLAVDTAENVAPGSRNLLELMISTRTYSVKVEMFRQLGLDSAFRTCGADATTWAVVSSQSHCAETVACTLEELKTALNAPAPTTDATASCAASSKNDFEMEVDHKFPSPVPAKRTVVVYGLVGTKSFYRFHRQLAPLAKVSKIQYILRHYPRDSILPTLLQGYGVALDIKNMEYKTIDDSKRSSVDEADASDDEDDDDTEEDDEDEEDVDGFIFSVMLKQHKEIESELKKFRDSLVNQHDEGGDIKAWHLKDLGIAAARDILDAKNSLRRLQVLAQDFPKHAKKLAFSRKPLSTELRQQLQEQRLEVTQNGLLNKFLVNGIRIDAMQRSFNIFDLMKIVKDEWTLGKQLANLPLPSEDVEKMLQAIRDAGSSQATVRIHIRGPSDGDAPLYLNNIETDAGTQQWHSDVGHLRRPSWNLIFLRKNMYEFVVVMDPMTSSGLASLQQIAFLRMRGAPLQWGLLISSKELLASKGNDRDALIASWKKAEPTEKATAWHFAKILLLARSKDKVANDNSGRMASAFIDGVVEEGGALTLKQLVQCYVDASGGSFSQSKNEKEAWNVLRGEFYDDEVMAMTTLIERKHLPLDSNLFNGVLRKGTDVQSEIMAHFSRDQNLYVEMARNDLLTNDMDLVEELLGAEETYASFFSIFNQKDDDDSSTGKPLPNLFHDTDGKWETTLLKQIKYFHAPGSINLPKKETLLFVANLNDPVEAAHVLEGVKAALEDSEKALRVGVVHRLGSEPYNGVGDLAFGMIRQLGHSDNEQHGKLVLDALRCVVKRKTLVDAKKKLLGIAEKLEQDDVVKRVLKLLQDAPPFSTQDAKEMDALAGGFHHGRALLYLNGQSVELPDASITGDDVQALTGFDLKYRSQAVAKAFIHKSEKLTPEEANERSHQIVKTCGLVDAYKRADRFSSPDFSESEGVVRIDGDSNLKITAFLDPLSEAAQRTSSLLIMLQKQLNAAIELVLVPQTDYSEFPLQRFYRFLFDKKPAHATHVEFQRLPIKPILTLKMDTTEAWNVQVLRTADDLDNLRVDPDNVADIRAMKSAEFELKSLLVYGQCRDATNNMYTPPNGLQLVLDRELGNVHLHRDTLVMKNLGYFQLQATPGVWSLHLARGRALELFEIFDEDNNVPVEDVDVRVYDFKSRLTQLIVRKRKGKEYENLLEPEKKGKKGKRGDVEPIDDGAGLLGSYWSSVMSLFSSKGEDSKKVVTADSTLDEDGSSVQLTADGKPRTGETIHVFSLATGHLYERFLKIMMSSVLKRTNNPVTFWLLENFLSPDFKNSIPALRERFGMDIRLVTYKWPNWLRQQTQKQRIIWGYKILFLDVLFPLGVQKIIYVDADQVVRADLKELWEMDLQGAPYGYTPFCDSRNVGFQFWRQGYWKDHLRGKPYHISALYVVDLALFRQMAAGDMLRAVYDQLSADPNSLSNLDQDLPNYTQHQIKIFSLPQEWLWCESWCSDESKGNAKTIDLCNNPKHKEPKLDMAKRVISGPEFQESWLELDDEIKQAELAYRQAQASSSSAAA</sequence>
<dbReference type="InterPro" id="IPR040694">
    <property type="entry name" value="UGGT_TRXL_2"/>
</dbReference>
<dbReference type="GO" id="GO:0051082">
    <property type="term" value="F:unfolded protein binding"/>
    <property type="evidence" value="ECO:0007669"/>
    <property type="project" value="TreeGrafter"/>
</dbReference>
<dbReference type="InterPro" id="IPR029044">
    <property type="entry name" value="Nucleotide-diphossugar_trans"/>
</dbReference>
<reference evidence="12" key="2">
    <citation type="journal article" date="2023" name="Microbiol Resour">
        <title>Decontamination and Annotation of the Draft Genome Sequence of the Oomycete Lagenidium giganteum ARSEF 373.</title>
        <authorList>
            <person name="Morgan W.R."/>
            <person name="Tartar A."/>
        </authorList>
    </citation>
    <scope>NUCLEOTIDE SEQUENCE</scope>
    <source>
        <strain evidence="12">ARSEF 373</strain>
    </source>
</reference>
<protein>
    <recommendedName>
        <fullName evidence="14">UDP-glucose:glycoprotein glucosyltransferase</fullName>
    </recommendedName>
</protein>
<dbReference type="Pfam" id="PF06427">
    <property type="entry name" value="UDP-g_GGTase"/>
    <property type="match status" value="1"/>
</dbReference>
<evidence type="ECO:0000256" key="4">
    <source>
        <dbReference type="ARBA" id="ARBA00022824"/>
    </source>
</evidence>
<evidence type="ECO:0000256" key="2">
    <source>
        <dbReference type="ARBA" id="ARBA00004319"/>
    </source>
</evidence>
<dbReference type="Proteomes" id="UP001146120">
    <property type="component" value="Unassembled WGS sequence"/>
</dbReference>
<evidence type="ECO:0000313" key="13">
    <source>
        <dbReference type="Proteomes" id="UP001146120"/>
    </source>
</evidence>
<proteinExistence type="predicted"/>
<keyword evidence="4" id="KW-0256">Endoplasmic reticulum</keyword>
<dbReference type="InterPro" id="IPR040693">
    <property type="entry name" value="UGGT_TRXL_1"/>
</dbReference>
<keyword evidence="5" id="KW-0325">Glycoprotein</keyword>
<dbReference type="EMBL" id="DAKRPA010000124">
    <property type="protein sequence ID" value="DAZ97819.1"/>
    <property type="molecule type" value="Genomic_DNA"/>
</dbReference>
<feature type="region of interest" description="Disordered" evidence="6">
    <location>
        <begin position="268"/>
        <end position="295"/>
    </location>
</feature>
<gene>
    <name evidence="12" type="ORF">N0F65_002489</name>
</gene>
<dbReference type="InterPro" id="IPR009448">
    <property type="entry name" value="UDP-g_GGtrans"/>
</dbReference>
<organism evidence="12 13">
    <name type="scientific">Lagenidium giganteum</name>
    <dbReference type="NCBI Taxonomy" id="4803"/>
    <lineage>
        <taxon>Eukaryota</taxon>
        <taxon>Sar</taxon>
        <taxon>Stramenopiles</taxon>
        <taxon>Oomycota</taxon>
        <taxon>Peronosporomycetes</taxon>
        <taxon>Pythiales</taxon>
        <taxon>Pythiaceae</taxon>
    </lineage>
</organism>
<feature type="chain" id="PRO_5043752357" description="UDP-glucose:glycoprotein glucosyltransferase" evidence="7">
    <location>
        <begin position="30"/>
        <end position="1608"/>
    </location>
</feature>
<dbReference type="PANTHER" id="PTHR11226">
    <property type="entry name" value="UDP-GLUCOSE GLYCOPROTEIN:GLUCOSYLTRANSFERASE"/>
    <property type="match status" value="1"/>
</dbReference>
<evidence type="ECO:0000259" key="8">
    <source>
        <dbReference type="Pfam" id="PF18400"/>
    </source>
</evidence>
<dbReference type="Pfam" id="PF18402">
    <property type="entry name" value="Thioredoxin_14"/>
    <property type="match status" value="1"/>
</dbReference>
<evidence type="ECO:0000256" key="5">
    <source>
        <dbReference type="ARBA" id="ARBA00023180"/>
    </source>
</evidence>
<evidence type="ECO:0000259" key="11">
    <source>
        <dbReference type="Pfam" id="PF18404"/>
    </source>
</evidence>
<comment type="cofactor">
    <cofactor evidence="1">
        <name>Ca(2+)</name>
        <dbReference type="ChEBI" id="CHEBI:29108"/>
    </cofactor>
</comment>
<feature type="signal peptide" evidence="7">
    <location>
        <begin position="1"/>
        <end position="29"/>
    </location>
</feature>
<keyword evidence="13" id="KW-1185">Reference proteome</keyword>
<evidence type="ECO:0000256" key="1">
    <source>
        <dbReference type="ARBA" id="ARBA00001913"/>
    </source>
</evidence>
<evidence type="ECO:0000256" key="6">
    <source>
        <dbReference type="SAM" id="MobiDB-lite"/>
    </source>
</evidence>
<evidence type="ECO:0000256" key="7">
    <source>
        <dbReference type="SAM" id="SignalP"/>
    </source>
</evidence>
<name>A0AAV2YX23_9STRA</name>
<feature type="compositionally biased region" description="Acidic residues" evidence="6">
    <location>
        <begin position="274"/>
        <end position="295"/>
    </location>
</feature>
<dbReference type="InterPro" id="IPR040497">
    <property type="entry name" value="Glyco_transf_24"/>
</dbReference>
<dbReference type="PANTHER" id="PTHR11226:SF0">
    <property type="entry name" value="UDP-GLUCOSE:GLYCOPROTEIN GLUCOSYLTRANSFERASE"/>
    <property type="match status" value="1"/>
</dbReference>
<feature type="domain" description="UGGT thioredoxin-like" evidence="8">
    <location>
        <begin position="46"/>
        <end position="241"/>
    </location>
</feature>
<dbReference type="SUPFAM" id="SSF53448">
    <property type="entry name" value="Nucleotide-diphospho-sugar transferases"/>
    <property type="match status" value="1"/>
</dbReference>
<dbReference type="Gene3D" id="3.90.550.10">
    <property type="entry name" value="Spore Coat Polysaccharide Biosynthesis Protein SpsA, Chain A"/>
    <property type="match status" value="1"/>
</dbReference>
<feature type="domain" description="UGGT thioredoxin-like" evidence="9">
    <location>
        <begin position="332"/>
        <end position="459"/>
    </location>
</feature>
<dbReference type="GO" id="GO:0003980">
    <property type="term" value="F:UDP-glucose:glycoprotein glucosyltransferase activity"/>
    <property type="evidence" value="ECO:0007669"/>
    <property type="project" value="InterPro"/>
</dbReference>
<evidence type="ECO:0000259" key="10">
    <source>
        <dbReference type="Pfam" id="PF18402"/>
    </source>
</evidence>
<dbReference type="InterPro" id="IPR040692">
    <property type="entry name" value="UGGT_TRXL_3"/>
</dbReference>
<accession>A0AAV2YX23</accession>
<comment type="caution">
    <text evidence="12">The sequence shown here is derived from an EMBL/GenBank/DDBJ whole genome shotgun (WGS) entry which is preliminary data.</text>
</comment>
<dbReference type="GO" id="GO:0036503">
    <property type="term" value="P:ERAD pathway"/>
    <property type="evidence" value="ECO:0007669"/>
    <property type="project" value="TreeGrafter"/>
</dbReference>
<dbReference type="CDD" id="cd06432">
    <property type="entry name" value="GT8_HUGT1_C_like"/>
    <property type="match status" value="1"/>
</dbReference>
<dbReference type="Pfam" id="PF18404">
    <property type="entry name" value="Glyco_transf_24"/>
    <property type="match status" value="1"/>
</dbReference>